<feature type="region of interest" description="Disordered" evidence="1">
    <location>
        <begin position="560"/>
        <end position="593"/>
    </location>
</feature>
<proteinExistence type="predicted"/>
<organism evidence="3 4">
    <name type="scientific">Periplaneta americana</name>
    <name type="common">American cockroach</name>
    <name type="synonym">Blatta americana</name>
    <dbReference type="NCBI Taxonomy" id="6978"/>
    <lineage>
        <taxon>Eukaryota</taxon>
        <taxon>Metazoa</taxon>
        <taxon>Ecdysozoa</taxon>
        <taxon>Arthropoda</taxon>
        <taxon>Hexapoda</taxon>
        <taxon>Insecta</taxon>
        <taxon>Pterygota</taxon>
        <taxon>Neoptera</taxon>
        <taxon>Polyneoptera</taxon>
        <taxon>Dictyoptera</taxon>
        <taxon>Blattodea</taxon>
        <taxon>Blattoidea</taxon>
        <taxon>Blattidae</taxon>
        <taxon>Blattinae</taxon>
        <taxon>Periplaneta</taxon>
    </lineage>
</organism>
<dbReference type="PANTHER" id="PTHR33481">
    <property type="entry name" value="REVERSE TRANSCRIPTASE"/>
    <property type="match status" value="1"/>
</dbReference>
<evidence type="ECO:0000256" key="1">
    <source>
        <dbReference type="SAM" id="MobiDB-lite"/>
    </source>
</evidence>
<protein>
    <recommendedName>
        <fullName evidence="2">RNase H type-1 domain-containing protein</fullName>
    </recommendedName>
</protein>
<accession>A0ABQ8SA09</accession>
<dbReference type="InterPro" id="IPR036397">
    <property type="entry name" value="RNaseH_sf"/>
</dbReference>
<feature type="domain" description="RNase H type-1" evidence="2">
    <location>
        <begin position="342"/>
        <end position="470"/>
    </location>
</feature>
<name>A0ABQ8SA09_PERAM</name>
<dbReference type="CDD" id="cd09276">
    <property type="entry name" value="Rnase_HI_RT_non_LTR"/>
    <property type="match status" value="1"/>
</dbReference>
<dbReference type="PANTHER" id="PTHR33481:SF1">
    <property type="entry name" value="ENDONUCLEASE_EXONUCLEASE_PHOSPHATASE DOMAIN-CONTAINING PROTEIN-RELATED"/>
    <property type="match status" value="1"/>
</dbReference>
<dbReference type="PROSITE" id="PS50879">
    <property type="entry name" value="RNASE_H_1"/>
    <property type="match status" value="1"/>
</dbReference>
<dbReference type="Gene3D" id="3.40.50.1820">
    <property type="entry name" value="alpha/beta hydrolase"/>
    <property type="match status" value="1"/>
</dbReference>
<dbReference type="InterPro" id="IPR029058">
    <property type="entry name" value="AB_hydrolase_fold"/>
</dbReference>
<reference evidence="3 4" key="1">
    <citation type="journal article" date="2022" name="Allergy">
        <title>Genome assembly and annotation of Periplaneta americana reveal a comprehensive cockroach allergen profile.</title>
        <authorList>
            <person name="Wang L."/>
            <person name="Xiong Q."/>
            <person name="Saelim N."/>
            <person name="Wang L."/>
            <person name="Nong W."/>
            <person name="Wan A.T."/>
            <person name="Shi M."/>
            <person name="Liu X."/>
            <person name="Cao Q."/>
            <person name="Hui J.H.L."/>
            <person name="Sookrung N."/>
            <person name="Leung T.F."/>
            <person name="Tungtrongchitr A."/>
            <person name="Tsui S.K.W."/>
        </authorList>
    </citation>
    <scope>NUCLEOTIDE SEQUENCE [LARGE SCALE GENOMIC DNA]</scope>
    <source>
        <strain evidence="3">PWHHKU_190912</strain>
    </source>
</reference>
<dbReference type="InterPro" id="IPR002156">
    <property type="entry name" value="RNaseH_domain"/>
</dbReference>
<dbReference type="SUPFAM" id="SSF53098">
    <property type="entry name" value="Ribonuclease H-like"/>
    <property type="match status" value="1"/>
</dbReference>
<feature type="compositionally biased region" description="Polar residues" evidence="1">
    <location>
        <begin position="574"/>
        <end position="584"/>
    </location>
</feature>
<keyword evidence="4" id="KW-1185">Reference proteome</keyword>
<dbReference type="Pfam" id="PF00075">
    <property type="entry name" value="RNase_H"/>
    <property type="match status" value="1"/>
</dbReference>
<dbReference type="EMBL" id="JAJSOF020000031">
    <property type="protein sequence ID" value="KAJ4430889.1"/>
    <property type="molecule type" value="Genomic_DNA"/>
</dbReference>
<evidence type="ECO:0000313" key="4">
    <source>
        <dbReference type="Proteomes" id="UP001148838"/>
    </source>
</evidence>
<dbReference type="Gene3D" id="3.30.420.10">
    <property type="entry name" value="Ribonuclease H-like superfamily/Ribonuclease H"/>
    <property type="match status" value="1"/>
</dbReference>
<gene>
    <name evidence="3" type="ORF">ANN_19480</name>
</gene>
<dbReference type="Proteomes" id="UP001148838">
    <property type="component" value="Unassembled WGS sequence"/>
</dbReference>
<comment type="caution">
    <text evidence="3">The sequence shown here is derived from an EMBL/GenBank/DDBJ whole genome shotgun (WGS) entry which is preliminary data.</text>
</comment>
<evidence type="ECO:0000259" key="2">
    <source>
        <dbReference type="PROSITE" id="PS50879"/>
    </source>
</evidence>
<evidence type="ECO:0000313" key="3">
    <source>
        <dbReference type="EMBL" id="KAJ4430889.1"/>
    </source>
</evidence>
<dbReference type="InterPro" id="IPR012337">
    <property type="entry name" value="RNaseH-like_sf"/>
</dbReference>
<sequence>MSPESSTESYPAFARIGLRENPGENLNQITCPDRDSNPGHLVSLSDALTVTPQVWVNDLTIFCTGENLTTTQDIIQSSVKRIENWAKETGFKFSTNKSECILFSKRNTPHIQPELYLNNNKLPIVNTIKFLGIIFDRKLTWAPHLAALKEDCMRRISFLKTLAARNWGADYKVLICSYRILIRSKLDYGCIVYNSAKPSSLQKLNVIQNSALRIALGTFRTSPIASLQIEADELPLDIRRKQLSISYALKIAASSRPSMNSYIFSEHHDKQIHSAPFSSRLKQYFNEMNMPIPSISQRNKNIAHPPWRIMLPEINLDLTYHIKTETNGISYQQFCREQWDQYRNYRHIYTDGSQTNQGCGCAVVYPDHTMLYTLPSLYSILTCELYAIKKALEYILETETDKSYLLHTDSQSSLQALQDIFSTNALIQEIHQLLTDLMKQGRKITLILIPSHQGIPGNETVDAAAKEVTRLPLHFLTSIPHTDAIKCITRKLHNHWQTSWTESSSSKLHEIVQHSRMKYPLQNFKRQDQRKVAVVRLCSPISNMESFVDIFAVHSFSSEVNSSPSRQDQARRLANNSPASNNRGQTERKRPTKRYYVKTWPNIEMNNSRYDGSKTTVFIIHGFMSTGNDSWVEDMKNAYLNNWYMLSFCLCTTGNHLTPFSTSRAINLTRRFNGRWIGRGGPVARPPRSPDFGFGSPVPFDFWL</sequence>